<dbReference type="PANTHER" id="PTHR30055">
    <property type="entry name" value="HTH-TYPE TRANSCRIPTIONAL REGULATOR RUTR"/>
    <property type="match status" value="1"/>
</dbReference>
<evidence type="ECO:0000256" key="3">
    <source>
        <dbReference type="ARBA" id="ARBA00023163"/>
    </source>
</evidence>
<dbReference type="PANTHER" id="PTHR30055:SF234">
    <property type="entry name" value="HTH-TYPE TRANSCRIPTIONAL REGULATOR BETI"/>
    <property type="match status" value="1"/>
</dbReference>
<organism evidence="6 7">
    <name type="scientific">Mycolicibacterium parafortuitum</name>
    <name type="common">Mycobacterium parafortuitum</name>
    <dbReference type="NCBI Taxonomy" id="39692"/>
    <lineage>
        <taxon>Bacteria</taxon>
        <taxon>Bacillati</taxon>
        <taxon>Actinomycetota</taxon>
        <taxon>Actinomycetes</taxon>
        <taxon>Mycobacteriales</taxon>
        <taxon>Mycobacteriaceae</taxon>
        <taxon>Mycolicibacterium</taxon>
    </lineage>
</organism>
<evidence type="ECO:0000313" key="6">
    <source>
        <dbReference type="EMBL" id="BBY74171.1"/>
    </source>
</evidence>
<dbReference type="PRINTS" id="PR00455">
    <property type="entry name" value="HTHTETR"/>
</dbReference>
<dbReference type="EMBL" id="AP022598">
    <property type="protein sequence ID" value="BBY74171.1"/>
    <property type="molecule type" value="Genomic_DNA"/>
</dbReference>
<dbReference type="SUPFAM" id="SSF46689">
    <property type="entry name" value="Homeodomain-like"/>
    <property type="match status" value="1"/>
</dbReference>
<proteinExistence type="predicted"/>
<evidence type="ECO:0000259" key="5">
    <source>
        <dbReference type="PROSITE" id="PS50977"/>
    </source>
</evidence>
<evidence type="ECO:0000256" key="4">
    <source>
        <dbReference type="PROSITE-ProRule" id="PRU00335"/>
    </source>
</evidence>
<dbReference type="InterPro" id="IPR009057">
    <property type="entry name" value="Homeodomain-like_sf"/>
</dbReference>
<dbReference type="Pfam" id="PF00440">
    <property type="entry name" value="TetR_N"/>
    <property type="match status" value="1"/>
</dbReference>
<dbReference type="GO" id="GO:0000976">
    <property type="term" value="F:transcription cis-regulatory region binding"/>
    <property type="evidence" value="ECO:0007669"/>
    <property type="project" value="TreeGrafter"/>
</dbReference>
<dbReference type="AlphaFoldDB" id="A0A7I7TZZ4"/>
<dbReference type="Proteomes" id="UP000466554">
    <property type="component" value="Chromosome"/>
</dbReference>
<keyword evidence="1" id="KW-0805">Transcription regulation</keyword>
<reference evidence="6 7" key="1">
    <citation type="journal article" date="2019" name="Emerg. Microbes Infect.">
        <title>Comprehensive subspecies identification of 175 nontuberculous mycobacteria species based on 7547 genomic profiles.</title>
        <authorList>
            <person name="Matsumoto Y."/>
            <person name="Kinjo T."/>
            <person name="Motooka D."/>
            <person name="Nabeya D."/>
            <person name="Jung N."/>
            <person name="Uechi K."/>
            <person name="Horii T."/>
            <person name="Iida T."/>
            <person name="Fujita J."/>
            <person name="Nakamura S."/>
        </authorList>
    </citation>
    <scope>NUCLEOTIDE SEQUENCE [LARGE SCALE GENOMIC DNA]</scope>
    <source>
        <strain evidence="6 7">JCM 6367</strain>
    </source>
</reference>
<keyword evidence="2 4" id="KW-0238">DNA-binding</keyword>
<name>A0A7I7TZZ4_MYCPF</name>
<dbReference type="InterPro" id="IPR001647">
    <property type="entry name" value="HTH_TetR"/>
</dbReference>
<gene>
    <name evidence="6" type="ORF">MPRF_10700</name>
</gene>
<feature type="DNA-binding region" description="H-T-H motif" evidence="4">
    <location>
        <begin position="44"/>
        <end position="63"/>
    </location>
</feature>
<dbReference type="PROSITE" id="PS50977">
    <property type="entry name" value="HTH_TETR_2"/>
    <property type="match status" value="1"/>
</dbReference>
<evidence type="ECO:0000256" key="2">
    <source>
        <dbReference type="ARBA" id="ARBA00023125"/>
    </source>
</evidence>
<keyword evidence="3" id="KW-0804">Transcription</keyword>
<feature type="domain" description="HTH tetR-type" evidence="5">
    <location>
        <begin position="21"/>
        <end position="81"/>
    </location>
</feature>
<evidence type="ECO:0000313" key="7">
    <source>
        <dbReference type="Proteomes" id="UP000466554"/>
    </source>
</evidence>
<evidence type="ECO:0000256" key="1">
    <source>
        <dbReference type="ARBA" id="ARBA00023015"/>
    </source>
</evidence>
<dbReference type="InterPro" id="IPR050109">
    <property type="entry name" value="HTH-type_TetR-like_transc_reg"/>
</dbReference>
<protein>
    <recommendedName>
        <fullName evidence="5">HTH tetR-type domain-containing protein</fullName>
    </recommendedName>
</protein>
<dbReference type="Gene3D" id="1.10.357.10">
    <property type="entry name" value="Tetracycline Repressor, domain 2"/>
    <property type="match status" value="1"/>
</dbReference>
<accession>A0A7I7TZZ4</accession>
<sequence>MGSANVHPRGREATLVERPDDAVGARILDAALELLRARGPKAVTMQAIVDATGIAKTTIYRRHPNRRSLLAAALETLDERPSVSADADREQRLRWVIEQSVDVIARGIGAGGFAALLTDEDPEFSDAFRSILVAYRRHAIDALELDQHSADTVIDMIVGSYVAELARTGAVGDAWVTRLAALLDGILRMPR</sequence>
<dbReference type="GO" id="GO:0003700">
    <property type="term" value="F:DNA-binding transcription factor activity"/>
    <property type="evidence" value="ECO:0007669"/>
    <property type="project" value="TreeGrafter"/>
</dbReference>